<dbReference type="GO" id="GO:0004016">
    <property type="term" value="F:adenylate cyclase activity"/>
    <property type="evidence" value="ECO:0007669"/>
    <property type="project" value="TreeGrafter"/>
</dbReference>
<feature type="region of interest" description="Disordered" evidence="3">
    <location>
        <begin position="699"/>
        <end position="730"/>
    </location>
</feature>
<dbReference type="RefSeq" id="WP_184608533.1">
    <property type="nucleotide sequence ID" value="NZ_JACHBR010000001.1"/>
</dbReference>
<dbReference type="PROSITE" id="PS50043">
    <property type="entry name" value="HTH_LUXR_2"/>
    <property type="match status" value="1"/>
</dbReference>
<evidence type="ECO:0000313" key="6">
    <source>
        <dbReference type="Proteomes" id="UP000588112"/>
    </source>
</evidence>
<reference evidence="5 6" key="1">
    <citation type="submission" date="2020-08" db="EMBL/GenBank/DDBJ databases">
        <title>Sequencing the genomes of 1000 actinobacteria strains.</title>
        <authorList>
            <person name="Klenk H.-P."/>
        </authorList>
    </citation>
    <scope>NUCLEOTIDE SEQUENCE [LARGE SCALE GENOMIC DNA]</scope>
    <source>
        <strain evidence="5 6">DSM 45790</strain>
    </source>
</reference>
<protein>
    <submittedName>
        <fullName evidence="5">DNA-binding CsgD family transcriptional regulator</fullName>
    </submittedName>
</protein>
<evidence type="ECO:0000256" key="1">
    <source>
        <dbReference type="ARBA" id="ARBA00022741"/>
    </source>
</evidence>
<dbReference type="Proteomes" id="UP000588112">
    <property type="component" value="Unassembled WGS sequence"/>
</dbReference>
<dbReference type="Pfam" id="PF13191">
    <property type="entry name" value="AAA_16"/>
    <property type="match status" value="1"/>
</dbReference>
<dbReference type="InterPro" id="IPR011990">
    <property type="entry name" value="TPR-like_helical_dom_sf"/>
</dbReference>
<gene>
    <name evidence="5" type="ORF">BJ981_000993</name>
</gene>
<dbReference type="PANTHER" id="PTHR16305:SF35">
    <property type="entry name" value="TRANSCRIPTIONAL ACTIVATOR DOMAIN"/>
    <property type="match status" value="1"/>
</dbReference>
<keyword evidence="6" id="KW-1185">Reference proteome</keyword>
<accession>A0A7W8Z0N4</accession>
<name>A0A7W8Z0N4_9ACTN</name>
<dbReference type="AlphaFoldDB" id="A0A7W8Z0N4"/>
<dbReference type="GO" id="GO:0005524">
    <property type="term" value="F:ATP binding"/>
    <property type="evidence" value="ECO:0007669"/>
    <property type="project" value="UniProtKB-KW"/>
</dbReference>
<dbReference type="SMART" id="SM00421">
    <property type="entry name" value="HTH_LUXR"/>
    <property type="match status" value="1"/>
</dbReference>
<evidence type="ECO:0000313" key="5">
    <source>
        <dbReference type="EMBL" id="MBB5625294.1"/>
    </source>
</evidence>
<dbReference type="GO" id="GO:0005737">
    <property type="term" value="C:cytoplasm"/>
    <property type="evidence" value="ECO:0007669"/>
    <property type="project" value="TreeGrafter"/>
</dbReference>
<dbReference type="SUPFAM" id="SSF52540">
    <property type="entry name" value="P-loop containing nucleoside triphosphate hydrolases"/>
    <property type="match status" value="1"/>
</dbReference>
<sequence>MRGREPEWRIVTRLLREARKGGGGTLLVEGEPGTGKSLLLSEAAAHAARQGLVAITGQAERLGEFVPLAPLLKALDEPPVREFLEEDDAPAEWRDPRLHLLERLRARLEIRASTRPVLVALDDLQWADRDTLAALRTLHWELAGAPVVWLLARDIGACRAGPGGAHDEARRLFDILERHGAARVVLGPLTEADVAAVAEDVLGAAPPPEVPALAAQTGGNPFLLTELLTGLREEGAVEIAGGRARLLSTEPPGRVHALVRRMLDGLDCDTRRLVETAAVLGRSFTAEDAAELMGTTPAALLPAFEEALEEGVLTTAGEALEFRHELVWRAVVAGLPASLRTALHHQIGEILLDRGGSAVRAASHLVEGARPGDARTLGGLDRAVREVLGSSPDAAADLAVQAVRLSDPADPSRPERVVTAIQATAEAGRLDEAERLARAALAGPVSGEAAAAVRCGLACALFMDGRAGQAVAEARAALREPGLPGHLRDRATLALLCGLAGEPGAREAETEAEREAEREAEAILLSPEGRGDTLVVGALTALATIRWESGHLADGLRLAREAVRHTATPSTGERPEPYQGDRAGADGAGAEPRADGQGGGSSFGERLACPRLTLASILADARCLDEARALLGEAGEEAGNGAWAGPAAVRARVELIAGRLDEAAARARTALDLSRGRGAFGTLASSVIAAVSLRRGDLRAASAHAPPHRTHGAARTGPEQGRAPETPEETAPVHARCALIAAQVAEARDGPVAAAKLLAHLYADAGQARRALVADPDAASWLARTALAAGDRPGAEAAVAAAEDLAAGNPGFPAVEAAARHARGLLDDDPDALGAAGEEGADPWARASAAEDLGAALAARGDRQAAVRGLDRALSCYERSGSVRDAARVRRRLRRMGVRHRHWATAERPVSGWGSLTDTERAVARLVTQGWTNRQVADQMFISAHTVAFHLRQIFRKLGVGSRVELTRLALEHPHTPSEDAPHG</sequence>
<dbReference type="PRINTS" id="PR00038">
    <property type="entry name" value="HTHLUXR"/>
</dbReference>
<dbReference type="InterPro" id="IPR000792">
    <property type="entry name" value="Tscrpt_reg_LuxR_C"/>
</dbReference>
<evidence type="ECO:0000259" key="4">
    <source>
        <dbReference type="PROSITE" id="PS50043"/>
    </source>
</evidence>
<dbReference type="InterPro" id="IPR027417">
    <property type="entry name" value="P-loop_NTPase"/>
</dbReference>
<dbReference type="CDD" id="cd06170">
    <property type="entry name" value="LuxR_C_like"/>
    <property type="match status" value="1"/>
</dbReference>
<dbReference type="InterPro" id="IPR036388">
    <property type="entry name" value="WH-like_DNA-bd_sf"/>
</dbReference>
<dbReference type="Gene3D" id="1.25.40.10">
    <property type="entry name" value="Tetratricopeptide repeat domain"/>
    <property type="match status" value="1"/>
</dbReference>
<dbReference type="Gene3D" id="1.10.10.10">
    <property type="entry name" value="Winged helix-like DNA-binding domain superfamily/Winged helix DNA-binding domain"/>
    <property type="match status" value="1"/>
</dbReference>
<dbReference type="GO" id="GO:0006355">
    <property type="term" value="P:regulation of DNA-templated transcription"/>
    <property type="evidence" value="ECO:0007669"/>
    <property type="project" value="InterPro"/>
</dbReference>
<dbReference type="InterPro" id="IPR016032">
    <property type="entry name" value="Sig_transdc_resp-reg_C-effctor"/>
</dbReference>
<dbReference type="PANTHER" id="PTHR16305">
    <property type="entry name" value="TESTICULAR SOLUBLE ADENYLYL CYCLASE"/>
    <property type="match status" value="1"/>
</dbReference>
<feature type="domain" description="HTH luxR-type" evidence="4">
    <location>
        <begin position="909"/>
        <end position="974"/>
    </location>
</feature>
<feature type="region of interest" description="Disordered" evidence="3">
    <location>
        <begin position="565"/>
        <end position="602"/>
    </location>
</feature>
<dbReference type="EMBL" id="JACHBR010000001">
    <property type="protein sequence ID" value="MBB5625294.1"/>
    <property type="molecule type" value="Genomic_DNA"/>
</dbReference>
<keyword evidence="5" id="KW-0238">DNA-binding</keyword>
<evidence type="ECO:0000256" key="2">
    <source>
        <dbReference type="ARBA" id="ARBA00022840"/>
    </source>
</evidence>
<keyword evidence="1" id="KW-0547">Nucleotide-binding</keyword>
<dbReference type="Pfam" id="PF00196">
    <property type="entry name" value="GerE"/>
    <property type="match status" value="1"/>
</dbReference>
<comment type="caution">
    <text evidence="5">The sequence shown here is derived from an EMBL/GenBank/DDBJ whole genome shotgun (WGS) entry which is preliminary data.</text>
</comment>
<proteinExistence type="predicted"/>
<keyword evidence="2" id="KW-0067">ATP-binding</keyword>
<dbReference type="SUPFAM" id="SSF46894">
    <property type="entry name" value="C-terminal effector domain of the bipartite response regulators"/>
    <property type="match status" value="1"/>
</dbReference>
<evidence type="ECO:0000256" key="3">
    <source>
        <dbReference type="SAM" id="MobiDB-lite"/>
    </source>
</evidence>
<dbReference type="InterPro" id="IPR041664">
    <property type="entry name" value="AAA_16"/>
</dbReference>
<organism evidence="5 6">
    <name type="scientific">Sphaerisporangium krabiense</name>
    <dbReference type="NCBI Taxonomy" id="763782"/>
    <lineage>
        <taxon>Bacteria</taxon>
        <taxon>Bacillati</taxon>
        <taxon>Actinomycetota</taxon>
        <taxon>Actinomycetes</taxon>
        <taxon>Streptosporangiales</taxon>
        <taxon>Streptosporangiaceae</taxon>
        <taxon>Sphaerisporangium</taxon>
    </lineage>
</organism>
<dbReference type="GO" id="GO:0003677">
    <property type="term" value="F:DNA binding"/>
    <property type="evidence" value="ECO:0007669"/>
    <property type="project" value="UniProtKB-KW"/>
</dbReference>